<protein>
    <submittedName>
        <fullName evidence="2">VOC family protein</fullName>
    </submittedName>
</protein>
<dbReference type="InterPro" id="IPR037523">
    <property type="entry name" value="VOC_core"/>
</dbReference>
<dbReference type="PROSITE" id="PS51819">
    <property type="entry name" value="VOC"/>
    <property type="match status" value="1"/>
</dbReference>
<organism evidence="2 3">
    <name type="scientific">Nocardia salmonicida</name>
    <dbReference type="NCBI Taxonomy" id="53431"/>
    <lineage>
        <taxon>Bacteria</taxon>
        <taxon>Bacillati</taxon>
        <taxon>Actinomycetota</taxon>
        <taxon>Actinomycetes</taxon>
        <taxon>Mycobacteriales</taxon>
        <taxon>Nocardiaceae</taxon>
        <taxon>Nocardia</taxon>
    </lineage>
</organism>
<dbReference type="EMBL" id="CP109527">
    <property type="protein sequence ID" value="WTY34056.1"/>
    <property type="molecule type" value="Genomic_DNA"/>
</dbReference>
<dbReference type="InterPro" id="IPR029068">
    <property type="entry name" value="Glyas_Bleomycin-R_OHBP_Dase"/>
</dbReference>
<reference evidence="2 3" key="1">
    <citation type="submission" date="2022-10" db="EMBL/GenBank/DDBJ databases">
        <title>The complete genomes of actinobacterial strains from the NBC collection.</title>
        <authorList>
            <person name="Joergensen T.S."/>
            <person name="Alvarez Arevalo M."/>
            <person name="Sterndorff E.B."/>
            <person name="Faurdal D."/>
            <person name="Vuksanovic O."/>
            <person name="Mourched A.-S."/>
            <person name="Charusanti P."/>
            <person name="Shaw S."/>
            <person name="Blin K."/>
            <person name="Weber T."/>
        </authorList>
    </citation>
    <scope>NUCLEOTIDE SEQUENCE [LARGE SCALE GENOMIC DNA]</scope>
    <source>
        <strain evidence="2 3">NBC_01413</strain>
    </source>
</reference>
<dbReference type="RefSeq" id="WP_328662841.1">
    <property type="nucleotide sequence ID" value="NZ_CP108014.1"/>
</dbReference>
<evidence type="ECO:0000313" key="2">
    <source>
        <dbReference type="EMBL" id="WTY34056.1"/>
    </source>
</evidence>
<dbReference type="Proteomes" id="UP001621418">
    <property type="component" value="Chromosome"/>
</dbReference>
<feature type="domain" description="VOC" evidence="1">
    <location>
        <begin position="3"/>
        <end position="114"/>
    </location>
</feature>
<dbReference type="Gene3D" id="3.10.180.10">
    <property type="entry name" value="2,3-Dihydroxybiphenyl 1,2-Dioxygenase, domain 1"/>
    <property type="match status" value="1"/>
</dbReference>
<evidence type="ECO:0000313" key="3">
    <source>
        <dbReference type="Proteomes" id="UP001621418"/>
    </source>
</evidence>
<sequence length="124" mass="13452">MKILKTYARLFVTDLDRALPVYEKLVGAPADLRFRFEQADIAAVGDFLVIAGPQDALSAYRDTVGPVIVDDLDAAQRFVTDIGGAITRGPVVSATGRVVYARHPDGAHVEYVEWAADIRSHVLG</sequence>
<dbReference type="GeneID" id="91376893"/>
<name>A0ABZ1N272_9NOCA</name>
<dbReference type="SUPFAM" id="SSF54593">
    <property type="entry name" value="Glyoxalase/Bleomycin resistance protein/Dihydroxybiphenyl dioxygenase"/>
    <property type="match status" value="1"/>
</dbReference>
<evidence type="ECO:0000259" key="1">
    <source>
        <dbReference type="PROSITE" id="PS51819"/>
    </source>
</evidence>
<keyword evidence="3" id="KW-1185">Reference proteome</keyword>
<accession>A0ABZ1N272</accession>
<proteinExistence type="predicted"/>
<gene>
    <name evidence="2" type="ORF">OG308_22285</name>
</gene>